<dbReference type="RefSeq" id="WP_305005463.1">
    <property type="nucleotide sequence ID" value="NZ_JAUQSY010000003.1"/>
</dbReference>
<dbReference type="SUPFAM" id="SSF46894">
    <property type="entry name" value="C-terminal effector domain of the bipartite response regulators"/>
    <property type="match status" value="1"/>
</dbReference>
<keyword evidence="1" id="KW-0805">Transcription regulation</keyword>
<proteinExistence type="predicted"/>
<dbReference type="EMBL" id="JAUQSY010000003">
    <property type="protein sequence ID" value="MDO7874147.1"/>
    <property type="molecule type" value="Genomic_DNA"/>
</dbReference>
<dbReference type="Proteomes" id="UP001176429">
    <property type="component" value="Unassembled WGS sequence"/>
</dbReference>
<keyword evidence="2" id="KW-0238">DNA-binding</keyword>
<evidence type="ECO:0000256" key="3">
    <source>
        <dbReference type="ARBA" id="ARBA00023163"/>
    </source>
</evidence>
<sequence>MNLLVFGQQGEAVDLRAEAPTAAPLLTPALLQALCQQCPLPLVAVADLADGQPPQCFGTALAAVPALAPGPFDAAALHAALHPADAPLLACARAWASQFVQQHPAIDPATQLCCRLRLLGPGCAAWPVLHCVPLATLRTPDGTGPWVSYFQRLDLGWSDTGFRFGFAAAGFWPWLRRLLKATKQLYLTPREDQVLRLLLEGFSNARIAARLHIEHSTVLTHHRNLLGKAPGGQLPALAWLLEA</sequence>
<dbReference type="Pfam" id="PF00196">
    <property type="entry name" value="GerE"/>
    <property type="match status" value="1"/>
</dbReference>
<gene>
    <name evidence="5" type="ORF">Q5H93_05335</name>
</gene>
<evidence type="ECO:0000256" key="1">
    <source>
        <dbReference type="ARBA" id="ARBA00023015"/>
    </source>
</evidence>
<dbReference type="PANTHER" id="PTHR44688">
    <property type="entry name" value="DNA-BINDING TRANSCRIPTIONAL ACTIVATOR DEVR_DOSR"/>
    <property type="match status" value="1"/>
</dbReference>
<evidence type="ECO:0000259" key="4">
    <source>
        <dbReference type="PROSITE" id="PS50043"/>
    </source>
</evidence>
<protein>
    <submittedName>
        <fullName evidence="5">Helix-turn-helix transcriptional regulator</fullName>
    </submittedName>
</protein>
<dbReference type="PRINTS" id="PR00038">
    <property type="entry name" value="HTHLUXR"/>
</dbReference>
<dbReference type="InterPro" id="IPR000792">
    <property type="entry name" value="Tscrpt_reg_LuxR_C"/>
</dbReference>
<evidence type="ECO:0000256" key="2">
    <source>
        <dbReference type="ARBA" id="ARBA00023125"/>
    </source>
</evidence>
<name>A0ABT9B782_9BACT</name>
<dbReference type="CDD" id="cd06170">
    <property type="entry name" value="LuxR_C_like"/>
    <property type="match status" value="1"/>
</dbReference>
<keyword evidence="6" id="KW-1185">Reference proteome</keyword>
<dbReference type="PANTHER" id="PTHR44688:SF16">
    <property type="entry name" value="DNA-BINDING TRANSCRIPTIONAL ACTIVATOR DEVR_DOSR"/>
    <property type="match status" value="1"/>
</dbReference>
<dbReference type="PROSITE" id="PS00622">
    <property type="entry name" value="HTH_LUXR_1"/>
    <property type="match status" value="1"/>
</dbReference>
<dbReference type="InterPro" id="IPR016032">
    <property type="entry name" value="Sig_transdc_resp-reg_C-effctor"/>
</dbReference>
<reference evidence="5" key="1">
    <citation type="submission" date="2023-07" db="EMBL/GenBank/DDBJ databases">
        <authorList>
            <person name="Kim M.K."/>
        </authorList>
    </citation>
    <scope>NUCLEOTIDE SEQUENCE</scope>
    <source>
        <strain evidence="5">ASUV-10-1</strain>
    </source>
</reference>
<dbReference type="Gene3D" id="1.10.10.10">
    <property type="entry name" value="Winged helix-like DNA-binding domain superfamily/Winged helix DNA-binding domain"/>
    <property type="match status" value="1"/>
</dbReference>
<keyword evidence="3" id="KW-0804">Transcription</keyword>
<evidence type="ECO:0000313" key="5">
    <source>
        <dbReference type="EMBL" id="MDO7874147.1"/>
    </source>
</evidence>
<feature type="domain" description="HTH luxR-type" evidence="4">
    <location>
        <begin position="180"/>
        <end position="243"/>
    </location>
</feature>
<organism evidence="5 6">
    <name type="scientific">Hymenobacter aranciens</name>
    <dbReference type="NCBI Taxonomy" id="3063996"/>
    <lineage>
        <taxon>Bacteria</taxon>
        <taxon>Pseudomonadati</taxon>
        <taxon>Bacteroidota</taxon>
        <taxon>Cytophagia</taxon>
        <taxon>Cytophagales</taxon>
        <taxon>Hymenobacteraceae</taxon>
        <taxon>Hymenobacter</taxon>
    </lineage>
</organism>
<evidence type="ECO:0000313" key="6">
    <source>
        <dbReference type="Proteomes" id="UP001176429"/>
    </source>
</evidence>
<dbReference type="PROSITE" id="PS50043">
    <property type="entry name" value="HTH_LUXR_2"/>
    <property type="match status" value="1"/>
</dbReference>
<dbReference type="InterPro" id="IPR036388">
    <property type="entry name" value="WH-like_DNA-bd_sf"/>
</dbReference>
<dbReference type="SMART" id="SM00421">
    <property type="entry name" value="HTH_LUXR"/>
    <property type="match status" value="1"/>
</dbReference>
<accession>A0ABT9B782</accession>
<comment type="caution">
    <text evidence="5">The sequence shown here is derived from an EMBL/GenBank/DDBJ whole genome shotgun (WGS) entry which is preliminary data.</text>
</comment>